<comment type="caution">
    <text evidence="2">The sequence shown here is derived from an EMBL/GenBank/DDBJ whole genome shotgun (WGS) entry which is preliminary data.</text>
</comment>
<keyword evidence="3" id="KW-1185">Reference proteome</keyword>
<reference evidence="2 3" key="1">
    <citation type="journal article" date="2021" name="Nat. Plants">
        <title>The Taxus genome provides insights into paclitaxel biosynthesis.</title>
        <authorList>
            <person name="Xiong X."/>
            <person name="Gou J."/>
            <person name="Liao Q."/>
            <person name="Li Y."/>
            <person name="Zhou Q."/>
            <person name="Bi G."/>
            <person name="Li C."/>
            <person name="Du R."/>
            <person name="Wang X."/>
            <person name="Sun T."/>
            <person name="Guo L."/>
            <person name="Liang H."/>
            <person name="Lu P."/>
            <person name="Wu Y."/>
            <person name="Zhang Z."/>
            <person name="Ro D.K."/>
            <person name="Shang Y."/>
            <person name="Huang S."/>
            <person name="Yan J."/>
        </authorList>
    </citation>
    <scope>NUCLEOTIDE SEQUENCE [LARGE SCALE GENOMIC DNA]</scope>
    <source>
        <strain evidence="2">Ta-2019</strain>
    </source>
</reference>
<evidence type="ECO:0000313" key="3">
    <source>
        <dbReference type="Proteomes" id="UP000824469"/>
    </source>
</evidence>
<evidence type="ECO:0000256" key="1">
    <source>
        <dbReference type="SAM" id="MobiDB-lite"/>
    </source>
</evidence>
<dbReference type="Proteomes" id="UP000824469">
    <property type="component" value="Unassembled WGS sequence"/>
</dbReference>
<organism evidence="2 3">
    <name type="scientific">Taxus chinensis</name>
    <name type="common">Chinese yew</name>
    <name type="synonym">Taxus wallichiana var. chinensis</name>
    <dbReference type="NCBI Taxonomy" id="29808"/>
    <lineage>
        <taxon>Eukaryota</taxon>
        <taxon>Viridiplantae</taxon>
        <taxon>Streptophyta</taxon>
        <taxon>Embryophyta</taxon>
        <taxon>Tracheophyta</taxon>
        <taxon>Spermatophyta</taxon>
        <taxon>Pinopsida</taxon>
        <taxon>Pinidae</taxon>
        <taxon>Conifers II</taxon>
        <taxon>Cupressales</taxon>
        <taxon>Taxaceae</taxon>
        <taxon>Taxus</taxon>
    </lineage>
</organism>
<protein>
    <submittedName>
        <fullName evidence="2">Uncharacterized protein</fullName>
    </submittedName>
</protein>
<feature type="compositionally biased region" description="Acidic residues" evidence="1">
    <location>
        <begin position="28"/>
        <end position="52"/>
    </location>
</feature>
<dbReference type="AlphaFoldDB" id="A0AA38LD11"/>
<dbReference type="EMBL" id="JAHRHJ020000004">
    <property type="protein sequence ID" value="KAH9317150.1"/>
    <property type="molecule type" value="Genomic_DNA"/>
</dbReference>
<feature type="compositionally biased region" description="Basic and acidic residues" evidence="1">
    <location>
        <begin position="53"/>
        <end position="62"/>
    </location>
</feature>
<feature type="non-terminal residue" evidence="2">
    <location>
        <position position="1"/>
    </location>
</feature>
<feature type="compositionally biased region" description="Basic and acidic residues" evidence="1">
    <location>
        <begin position="1"/>
        <end position="12"/>
    </location>
</feature>
<feature type="compositionally biased region" description="Acidic residues" evidence="1">
    <location>
        <begin position="63"/>
        <end position="91"/>
    </location>
</feature>
<evidence type="ECO:0000313" key="2">
    <source>
        <dbReference type="EMBL" id="KAH9317150.1"/>
    </source>
</evidence>
<proteinExistence type="predicted"/>
<feature type="non-terminal residue" evidence="2">
    <location>
        <position position="91"/>
    </location>
</feature>
<sequence length="91" mass="10387">TSPVKEKEREESPVLESPVRKKQKVTDEADSEETEDLDAYIGDRDDDEDEPGGEDHPIYEIHDSEEEGDEEYNEGDEEKEDEEEAETQGKG</sequence>
<gene>
    <name evidence="2" type="ORF">KI387_018919</name>
</gene>
<feature type="region of interest" description="Disordered" evidence="1">
    <location>
        <begin position="1"/>
        <end position="91"/>
    </location>
</feature>
<accession>A0AA38LD11</accession>
<name>A0AA38LD11_TAXCH</name>